<evidence type="ECO:0000313" key="2">
    <source>
        <dbReference type="EMBL" id="TWT56006.1"/>
    </source>
</evidence>
<dbReference type="InterPro" id="IPR027417">
    <property type="entry name" value="P-loop_NTPase"/>
</dbReference>
<dbReference type="InterPro" id="IPR052026">
    <property type="entry name" value="ExeA_AAA_ATPase_DNA-bind"/>
</dbReference>
<dbReference type="InterPro" id="IPR049945">
    <property type="entry name" value="AAA_22"/>
</dbReference>
<sequence length="267" mass="30277">MIRSYFGLSENPFALRDIQLLQHQQEIYDTLRVHCQQGGLCLVVGRPGTGKSVIKESLKKLPEKEYLVATVARTLHTYTNTVKILCEAFRIEFESSAFKCERKLIQQAFSLNRSGKMLVTVIDDAHLMAMENLRRLRLLLEDFPKNHNLILVGQPELLADLDLAVNLDLKSRVTYSVITKRLHDDVMRAFIERELDSIGLAHSTFTSGATELIIRSADGVLRKCRNLCLASMLEAVRATAGTTIDIDLVNRVLLQPHWQNEVDLTDF</sequence>
<accession>A0A5C5WZC4</accession>
<dbReference type="RefSeq" id="WP_146393426.1">
    <property type="nucleotide sequence ID" value="NZ_SJPK01000018.1"/>
</dbReference>
<keyword evidence="3" id="KW-1185">Reference proteome</keyword>
<dbReference type="SUPFAM" id="SSF52540">
    <property type="entry name" value="P-loop containing nucleoside triphosphate hydrolases"/>
    <property type="match status" value="1"/>
</dbReference>
<reference evidence="2 3" key="1">
    <citation type="submission" date="2019-02" db="EMBL/GenBank/DDBJ databases">
        <title>Deep-cultivation of Planctomycetes and their phenomic and genomic characterization uncovers novel biology.</title>
        <authorList>
            <person name="Wiegand S."/>
            <person name="Jogler M."/>
            <person name="Boedeker C."/>
            <person name="Pinto D."/>
            <person name="Vollmers J."/>
            <person name="Rivas-Marin E."/>
            <person name="Kohn T."/>
            <person name="Peeters S.H."/>
            <person name="Heuer A."/>
            <person name="Rast P."/>
            <person name="Oberbeckmann S."/>
            <person name="Bunk B."/>
            <person name="Jeske O."/>
            <person name="Meyerdierks A."/>
            <person name="Storesund J.E."/>
            <person name="Kallscheuer N."/>
            <person name="Luecker S."/>
            <person name="Lage O.M."/>
            <person name="Pohl T."/>
            <person name="Merkel B.J."/>
            <person name="Hornburger P."/>
            <person name="Mueller R.-W."/>
            <person name="Bruemmer F."/>
            <person name="Labrenz M."/>
            <person name="Spormann A.M."/>
            <person name="Op Den Camp H."/>
            <person name="Overmann J."/>
            <person name="Amann R."/>
            <person name="Jetten M.S.M."/>
            <person name="Mascher T."/>
            <person name="Medema M.H."/>
            <person name="Devos D.P."/>
            <person name="Kaster A.-K."/>
            <person name="Ovreas L."/>
            <person name="Rohde M."/>
            <person name="Galperin M.Y."/>
            <person name="Jogler C."/>
        </authorList>
    </citation>
    <scope>NUCLEOTIDE SEQUENCE [LARGE SCALE GENOMIC DNA]</scope>
    <source>
        <strain evidence="2 3">CA85</strain>
    </source>
</reference>
<feature type="domain" description="ORC1/DEAH AAA+ ATPase" evidence="1">
    <location>
        <begin position="37"/>
        <end position="158"/>
    </location>
</feature>
<gene>
    <name evidence="2" type="ORF">CA85_45970</name>
</gene>
<dbReference type="Gene3D" id="3.40.50.300">
    <property type="entry name" value="P-loop containing nucleotide triphosphate hydrolases"/>
    <property type="match status" value="1"/>
</dbReference>
<dbReference type="GO" id="GO:0016887">
    <property type="term" value="F:ATP hydrolysis activity"/>
    <property type="evidence" value="ECO:0007669"/>
    <property type="project" value="InterPro"/>
</dbReference>
<dbReference type="Pfam" id="PF13401">
    <property type="entry name" value="AAA_22"/>
    <property type="match status" value="1"/>
</dbReference>
<proteinExistence type="predicted"/>
<dbReference type="Proteomes" id="UP000318053">
    <property type="component" value="Unassembled WGS sequence"/>
</dbReference>
<organism evidence="2 3">
    <name type="scientific">Allorhodopirellula solitaria</name>
    <dbReference type="NCBI Taxonomy" id="2527987"/>
    <lineage>
        <taxon>Bacteria</taxon>
        <taxon>Pseudomonadati</taxon>
        <taxon>Planctomycetota</taxon>
        <taxon>Planctomycetia</taxon>
        <taxon>Pirellulales</taxon>
        <taxon>Pirellulaceae</taxon>
        <taxon>Allorhodopirellula</taxon>
    </lineage>
</organism>
<dbReference type="AlphaFoldDB" id="A0A5C5WZC4"/>
<dbReference type="PANTHER" id="PTHR35894:SF1">
    <property type="entry name" value="PHOSPHORIBULOKINASE _ URIDINE KINASE FAMILY"/>
    <property type="match status" value="1"/>
</dbReference>
<dbReference type="PANTHER" id="PTHR35894">
    <property type="entry name" value="GENERAL SECRETION PATHWAY PROTEIN A-RELATED"/>
    <property type="match status" value="1"/>
</dbReference>
<evidence type="ECO:0000313" key="3">
    <source>
        <dbReference type="Proteomes" id="UP000318053"/>
    </source>
</evidence>
<dbReference type="EMBL" id="SJPK01000018">
    <property type="protein sequence ID" value="TWT56006.1"/>
    <property type="molecule type" value="Genomic_DNA"/>
</dbReference>
<comment type="caution">
    <text evidence="2">The sequence shown here is derived from an EMBL/GenBank/DDBJ whole genome shotgun (WGS) entry which is preliminary data.</text>
</comment>
<evidence type="ECO:0000259" key="1">
    <source>
        <dbReference type="Pfam" id="PF13401"/>
    </source>
</evidence>
<dbReference type="OrthoDB" id="254517at2"/>
<name>A0A5C5WZC4_9BACT</name>
<protein>
    <recommendedName>
        <fullName evidence="1">ORC1/DEAH AAA+ ATPase domain-containing protein</fullName>
    </recommendedName>
</protein>